<reference evidence="2 3" key="1">
    <citation type="submission" date="2022-04" db="EMBL/GenBank/DDBJ databases">
        <title>The arsenic-methylating capacity of Chitinophaga filiformis YT5 during chitin decomposition.</title>
        <authorList>
            <person name="Chen G."/>
            <person name="Liang Y."/>
        </authorList>
    </citation>
    <scope>NUCLEOTIDE SEQUENCE [LARGE SCALE GENOMIC DNA]</scope>
    <source>
        <strain evidence="2 3">YT5</strain>
    </source>
</reference>
<accession>A0ABY4I7N3</accession>
<protein>
    <submittedName>
        <fullName evidence="2">DinB family protein</fullName>
    </submittedName>
</protein>
<evidence type="ECO:0000259" key="1">
    <source>
        <dbReference type="Pfam" id="PF12867"/>
    </source>
</evidence>
<dbReference type="InterPro" id="IPR034660">
    <property type="entry name" value="DinB/YfiT-like"/>
</dbReference>
<organism evidence="2 3">
    <name type="scientific">Chitinophaga filiformis</name>
    <name type="common">Myxococcus filiformis</name>
    <name type="synonym">Flexibacter filiformis</name>
    <dbReference type="NCBI Taxonomy" id="104663"/>
    <lineage>
        <taxon>Bacteria</taxon>
        <taxon>Pseudomonadati</taxon>
        <taxon>Bacteroidota</taxon>
        <taxon>Chitinophagia</taxon>
        <taxon>Chitinophagales</taxon>
        <taxon>Chitinophagaceae</taxon>
        <taxon>Chitinophaga</taxon>
    </lineage>
</organism>
<feature type="domain" description="DinB-like" evidence="1">
    <location>
        <begin position="56"/>
        <end position="164"/>
    </location>
</feature>
<evidence type="ECO:0000313" key="2">
    <source>
        <dbReference type="EMBL" id="UPK72093.1"/>
    </source>
</evidence>
<keyword evidence="3" id="KW-1185">Reference proteome</keyword>
<dbReference type="Gene3D" id="1.20.120.450">
    <property type="entry name" value="dinb family like domain"/>
    <property type="match status" value="1"/>
</dbReference>
<dbReference type="Pfam" id="PF12867">
    <property type="entry name" value="DinB_2"/>
    <property type="match status" value="1"/>
</dbReference>
<dbReference type="Proteomes" id="UP000830198">
    <property type="component" value="Chromosome"/>
</dbReference>
<sequence length="181" mass="20601">MYRLIFFLGLSCLSFQQLIAQVKESKTPATLKSVLLAQFKTTWDKQEWFVPVAKGIEGITAEQASWKPSDSSHSVGELAYHLLFWNKRLLNEFNGKAKDAFSGNNNETFDAFTEATWNATVQQLKQVMEDWEKAIAAADDAKIQSWYESIANMNTHNAYHTGQILYIRKQAGNWNSEKGVK</sequence>
<gene>
    <name evidence="2" type="ORF">MYF79_12440</name>
</gene>
<name>A0ABY4I7N3_CHIFI</name>
<dbReference type="EMBL" id="CP095855">
    <property type="protein sequence ID" value="UPK72093.1"/>
    <property type="molecule type" value="Genomic_DNA"/>
</dbReference>
<dbReference type="SUPFAM" id="SSF109854">
    <property type="entry name" value="DinB/YfiT-like putative metalloenzymes"/>
    <property type="match status" value="1"/>
</dbReference>
<evidence type="ECO:0000313" key="3">
    <source>
        <dbReference type="Proteomes" id="UP000830198"/>
    </source>
</evidence>
<proteinExistence type="predicted"/>
<dbReference type="InterPro" id="IPR024775">
    <property type="entry name" value="DinB-like"/>
</dbReference>
<dbReference type="RefSeq" id="WP_247814179.1">
    <property type="nucleotide sequence ID" value="NZ_CP095855.1"/>
</dbReference>